<keyword evidence="4" id="KW-0788">Thiol protease</keyword>
<keyword evidence="3" id="KW-0378">Hydrolase</keyword>
<reference evidence="7" key="1">
    <citation type="submission" date="2020-05" db="EMBL/GenBank/DDBJ databases">
        <authorList>
            <person name="Chiriac C."/>
            <person name="Salcher M."/>
            <person name="Ghai R."/>
            <person name="Kavagutti S V."/>
        </authorList>
    </citation>
    <scope>NUCLEOTIDE SEQUENCE</scope>
</reference>
<dbReference type="InterPro" id="IPR036365">
    <property type="entry name" value="PGBD-like_sf"/>
</dbReference>
<evidence type="ECO:0000313" key="7">
    <source>
        <dbReference type="EMBL" id="CAB4932806.1"/>
    </source>
</evidence>
<keyword evidence="2" id="KW-0645">Protease</keyword>
<dbReference type="InterPro" id="IPR000064">
    <property type="entry name" value="NLP_P60_dom"/>
</dbReference>
<dbReference type="Gene3D" id="3.90.1720.10">
    <property type="entry name" value="endopeptidase domain like (from Nostoc punctiforme)"/>
    <property type="match status" value="1"/>
</dbReference>
<dbReference type="SUPFAM" id="SSF47090">
    <property type="entry name" value="PGBD-like"/>
    <property type="match status" value="2"/>
</dbReference>
<evidence type="ECO:0000256" key="5">
    <source>
        <dbReference type="SAM" id="MobiDB-lite"/>
    </source>
</evidence>
<dbReference type="Gene3D" id="1.10.101.10">
    <property type="entry name" value="PGBD-like superfamily/PGBD"/>
    <property type="match status" value="2"/>
</dbReference>
<comment type="similarity">
    <text evidence="1">Belongs to the peptidase C40 family.</text>
</comment>
<dbReference type="InterPro" id="IPR038765">
    <property type="entry name" value="Papain-like_cys_pep_sf"/>
</dbReference>
<dbReference type="SUPFAM" id="SSF54001">
    <property type="entry name" value="Cysteine proteinases"/>
    <property type="match status" value="1"/>
</dbReference>
<evidence type="ECO:0000259" key="6">
    <source>
        <dbReference type="PROSITE" id="PS51935"/>
    </source>
</evidence>
<gene>
    <name evidence="7" type="ORF">UFOPK3564_02473</name>
</gene>
<dbReference type="PANTHER" id="PTHR47053">
    <property type="entry name" value="MUREIN DD-ENDOPEPTIDASE MEPH-RELATED"/>
    <property type="match status" value="1"/>
</dbReference>
<dbReference type="InterPro" id="IPR002477">
    <property type="entry name" value="Peptidoglycan-bd-like"/>
</dbReference>
<accession>A0A6J7IQ42</accession>
<dbReference type="AlphaFoldDB" id="A0A6J7IQ42"/>
<dbReference type="Pfam" id="PF01471">
    <property type="entry name" value="PG_binding_1"/>
    <property type="match status" value="2"/>
</dbReference>
<dbReference type="Pfam" id="PF00877">
    <property type="entry name" value="NLPC_P60"/>
    <property type="match status" value="1"/>
</dbReference>
<sequence length="387" mass="39309">MASTMTSGTTTATTELWRIGIPEESYAFHAPRPGDRDLGEPEFWERSRVRSQLRRESAAARKVGVKQGARSKLAMALVGVTLAVPATEAVTAGTAQAAPVTDSVLKRGDSGSRVVALQKALGITADGEFGTATHKAVRAFQRANGLAIDGVVGSMTASKLGLRSGTTKASRSTGTTTKAGSRTSSSSSASTDPDLSSSTIRAIQAKLGVGVDGEWGPQTRKALRDHQRANGLEVDGVPGPATLASLGVTATAGGAKGSSSSTKASAGTGLSAAVSAARSKSGAPYAYGGTGPSSFDCSGLTQWAFKQAGISLSRTSFAQYGQGTSVSKSNVRAGDLVFFSTNGPGASHVGIATGSSSVISATSHGVMEHSFTSGYWSQYYVGAKRVS</sequence>
<proteinExistence type="inferred from homology"/>
<feature type="region of interest" description="Disordered" evidence="5">
    <location>
        <begin position="161"/>
        <end position="197"/>
    </location>
</feature>
<dbReference type="PROSITE" id="PS51935">
    <property type="entry name" value="NLPC_P60"/>
    <property type="match status" value="1"/>
</dbReference>
<dbReference type="InterPro" id="IPR051202">
    <property type="entry name" value="Peptidase_C40"/>
</dbReference>
<protein>
    <submittedName>
        <fullName evidence="7">Unannotated protein</fullName>
    </submittedName>
</protein>
<dbReference type="InterPro" id="IPR036366">
    <property type="entry name" value="PGBDSf"/>
</dbReference>
<name>A0A6J7IQ42_9ZZZZ</name>
<feature type="compositionally biased region" description="Low complexity" evidence="5">
    <location>
        <begin position="163"/>
        <end position="191"/>
    </location>
</feature>
<dbReference type="EMBL" id="CAFBMK010000176">
    <property type="protein sequence ID" value="CAB4932806.1"/>
    <property type="molecule type" value="Genomic_DNA"/>
</dbReference>
<evidence type="ECO:0000256" key="2">
    <source>
        <dbReference type="ARBA" id="ARBA00022670"/>
    </source>
</evidence>
<evidence type="ECO:0000256" key="4">
    <source>
        <dbReference type="ARBA" id="ARBA00022807"/>
    </source>
</evidence>
<dbReference type="GO" id="GO:0006508">
    <property type="term" value="P:proteolysis"/>
    <property type="evidence" value="ECO:0007669"/>
    <property type="project" value="UniProtKB-KW"/>
</dbReference>
<dbReference type="GO" id="GO:0008234">
    <property type="term" value="F:cysteine-type peptidase activity"/>
    <property type="evidence" value="ECO:0007669"/>
    <property type="project" value="UniProtKB-KW"/>
</dbReference>
<organism evidence="7">
    <name type="scientific">freshwater metagenome</name>
    <dbReference type="NCBI Taxonomy" id="449393"/>
    <lineage>
        <taxon>unclassified sequences</taxon>
        <taxon>metagenomes</taxon>
        <taxon>ecological metagenomes</taxon>
    </lineage>
</organism>
<dbReference type="PANTHER" id="PTHR47053:SF1">
    <property type="entry name" value="MUREIN DD-ENDOPEPTIDASE MEPH-RELATED"/>
    <property type="match status" value="1"/>
</dbReference>
<feature type="domain" description="NlpC/P60" evidence="6">
    <location>
        <begin position="267"/>
        <end position="387"/>
    </location>
</feature>
<evidence type="ECO:0000256" key="1">
    <source>
        <dbReference type="ARBA" id="ARBA00007074"/>
    </source>
</evidence>
<evidence type="ECO:0000256" key="3">
    <source>
        <dbReference type="ARBA" id="ARBA00022801"/>
    </source>
</evidence>